<comment type="caution">
    <text evidence="1">The sequence shown here is derived from an EMBL/GenBank/DDBJ whole genome shotgun (WGS) entry which is preliminary data.</text>
</comment>
<dbReference type="Proteomes" id="UP000249757">
    <property type="component" value="Unassembled WGS sequence"/>
</dbReference>
<proteinExistence type="predicted"/>
<dbReference type="SUPFAM" id="SSF51735">
    <property type="entry name" value="NAD(P)-binding Rossmann-fold domains"/>
    <property type="match status" value="1"/>
</dbReference>
<accession>A0A5M9LGK9</accession>
<protein>
    <submittedName>
        <fullName evidence="1">Short chain dehydrogenase</fullName>
    </submittedName>
</protein>
<dbReference type="PROSITE" id="PS00061">
    <property type="entry name" value="ADH_SHORT"/>
    <property type="match status" value="1"/>
</dbReference>
<gene>
    <name evidence="1" type="ORF">Ptr86124_000558</name>
</gene>
<dbReference type="AlphaFoldDB" id="A0A5M9LGK9"/>
<name>A0A5M9LGK9_9PLEO</name>
<dbReference type="EMBL" id="NRDI02000001">
    <property type="protein sequence ID" value="KAI1520190.1"/>
    <property type="molecule type" value="Genomic_DNA"/>
</dbReference>
<dbReference type="Gene3D" id="3.40.50.720">
    <property type="entry name" value="NAD(P)-binding Rossmann-like Domain"/>
    <property type="match status" value="1"/>
</dbReference>
<reference evidence="2" key="1">
    <citation type="journal article" date="2022" name="Microb. Genom.">
        <title>A global pangenome for the wheat fungal pathogen Pyrenophora tritici-repentis and prediction of effector protein structural homology.</title>
        <authorList>
            <person name="Moolhuijzen P.M."/>
            <person name="See P.T."/>
            <person name="Shi G."/>
            <person name="Powell H.R."/>
            <person name="Cockram J."/>
            <person name="Jorgensen L.N."/>
            <person name="Benslimane H."/>
            <person name="Strelkov S.E."/>
            <person name="Turner J."/>
            <person name="Liu Z."/>
            <person name="Moffat C.S."/>
        </authorList>
    </citation>
    <scope>NUCLEOTIDE SEQUENCE [LARGE SCALE GENOMIC DNA]</scope>
</reference>
<keyword evidence="2" id="KW-1185">Reference proteome</keyword>
<evidence type="ECO:0000313" key="1">
    <source>
        <dbReference type="EMBL" id="KAI1520190.1"/>
    </source>
</evidence>
<dbReference type="InterPro" id="IPR036291">
    <property type="entry name" value="NAD(P)-bd_dom_sf"/>
</dbReference>
<evidence type="ECO:0000313" key="2">
    <source>
        <dbReference type="Proteomes" id="UP000249757"/>
    </source>
</evidence>
<dbReference type="InterPro" id="IPR020904">
    <property type="entry name" value="Sc_DH/Rdtase_CS"/>
</dbReference>
<dbReference type="OrthoDB" id="417891at2759"/>
<sequence>MAIYRPSKRVPSAPYGASKAGVRNMTYTLAMEWAQ</sequence>
<organism evidence="1 2">
    <name type="scientific">Pyrenophora tritici-repentis</name>
    <dbReference type="NCBI Taxonomy" id="45151"/>
    <lineage>
        <taxon>Eukaryota</taxon>
        <taxon>Fungi</taxon>
        <taxon>Dikarya</taxon>
        <taxon>Ascomycota</taxon>
        <taxon>Pezizomycotina</taxon>
        <taxon>Dothideomycetes</taxon>
        <taxon>Pleosporomycetidae</taxon>
        <taxon>Pleosporales</taxon>
        <taxon>Pleosporineae</taxon>
        <taxon>Pleosporaceae</taxon>
        <taxon>Pyrenophora</taxon>
    </lineage>
</organism>